<dbReference type="Gene3D" id="3.10.450.490">
    <property type="match status" value="1"/>
</dbReference>
<dbReference type="InterPro" id="IPR027268">
    <property type="entry name" value="Peptidase_M4/M1_CTD_sf"/>
</dbReference>
<comment type="similarity">
    <text evidence="2">Belongs to the peptidase M4 family.</text>
</comment>
<dbReference type="Pfam" id="PF03413">
    <property type="entry name" value="PepSY"/>
    <property type="match status" value="1"/>
</dbReference>
<reference evidence="17" key="1">
    <citation type="submission" date="2020-11" db="EMBL/GenBank/DDBJ databases">
        <title>Sequencing the genomes of 1000 actinobacteria strains.</title>
        <authorList>
            <person name="Klenk H.-P."/>
        </authorList>
    </citation>
    <scope>NUCLEOTIDE SEQUENCE</scope>
    <source>
        <strain evidence="17">DSM 45356</strain>
    </source>
</reference>
<dbReference type="Gene3D" id="2.60.120.260">
    <property type="entry name" value="Galactose-binding domain-like"/>
    <property type="match status" value="1"/>
</dbReference>
<evidence type="ECO:0000256" key="1">
    <source>
        <dbReference type="ARBA" id="ARBA00001947"/>
    </source>
</evidence>
<evidence type="ECO:0000256" key="8">
    <source>
        <dbReference type="ARBA" id="ARBA00023049"/>
    </source>
</evidence>
<dbReference type="InterPro" id="IPR011096">
    <property type="entry name" value="FTP_domain"/>
</dbReference>
<evidence type="ECO:0000256" key="7">
    <source>
        <dbReference type="ARBA" id="ARBA00022833"/>
    </source>
</evidence>
<name>A0A8J7GER8_9ACTN</name>
<feature type="compositionally biased region" description="Low complexity" evidence="11">
    <location>
        <begin position="263"/>
        <end position="273"/>
    </location>
</feature>
<dbReference type="InterPro" id="IPR013856">
    <property type="entry name" value="Peptidase_M4_domain"/>
</dbReference>
<dbReference type="CDD" id="cd09604">
    <property type="entry name" value="M1_APN_like"/>
    <property type="match status" value="1"/>
</dbReference>
<dbReference type="InterPro" id="IPR025711">
    <property type="entry name" value="PepSY"/>
</dbReference>
<dbReference type="SUPFAM" id="SSF55486">
    <property type="entry name" value="Metalloproteases ('zincins'), catalytic domain"/>
    <property type="match status" value="2"/>
</dbReference>
<protein>
    <submittedName>
        <fullName evidence="17">Zn-dependent metalloprotease</fullName>
    </submittedName>
</protein>
<dbReference type="Gene3D" id="1.10.390.10">
    <property type="entry name" value="Neutral Protease Domain 2"/>
    <property type="match status" value="3"/>
</dbReference>
<keyword evidence="7" id="KW-0862">Zinc</keyword>
<keyword evidence="4" id="KW-0479">Metal-binding</keyword>
<keyword evidence="5" id="KW-0732">Signal</keyword>
<keyword evidence="9" id="KW-0865">Zymogen</keyword>
<gene>
    <name evidence="17" type="ORF">IW245_000647</name>
</gene>
<evidence type="ECO:0000259" key="15">
    <source>
        <dbReference type="Pfam" id="PF03413"/>
    </source>
</evidence>
<keyword evidence="8 17" id="KW-0482">Metalloprotease</keyword>
<feature type="domain" description="Peptidase M4" evidence="13">
    <location>
        <begin position="223"/>
        <end position="376"/>
    </location>
</feature>
<keyword evidence="3" id="KW-0645">Protease</keyword>
<dbReference type="PANTHER" id="PTHR33794:SF1">
    <property type="entry name" value="BACILLOLYSIN"/>
    <property type="match status" value="1"/>
</dbReference>
<sequence length="1167" mass="121087">MERTTLRRAVLAGTGIALVGGVLAVPLISAAADPRPVSPSTAVRDARNTLSAHRAELHAGADDAFEPRDAIVDPNGTRHVRFDRTYRGLPVLGGDTIVHSAPGGQFRDATVTLPTALNLSTQATVPAARAADAASAAFTGHTVRATPQLAVDATGARPVLVWRVGVDGVGSDGGPSQLTVYVDATTGQVRRSSTQVTSLLARKPGTGARTTAAHATQTALVPGSGKGYHDGDVTVSTTRRADGQYEMKDPARGNGETRDAGDADAPGGAPPAGWGTAITDADNAWGDGTAANRQTAAVDAHYGIQATWDYYKSTHNRSGIRNDGVGSRSFVHYGTKLDNAYWMDECFCMVYGDGASGSSPLTSLDVTGHEMSHGVTAATAKLDYGNPDAGVYVESGGINEANSDIFGTLVEFAANNPADVPDYLIGEKINIFGDGRPLRYMDDPAKDGSSKTCWYPGMGTSIDPHLSSGIGNHLFFLLAVGSGTRTVNGVSYNSPSCGAPAVNGIGNDKAGKIWYRALTTYMVSTETYPLARVSTIRAANDLYGAAECAAVKAAWTATGVGAQAGEPACAGTPTPAGSPSPSPVGGSCAATQAVPNPGFEAGDTPWTASPGVLGAFADQPAHSGTRDAWLNGYGTAHTDSLSQQVKVPSGCTTVTLSYWLHVDTAETGGTAYDTLTATLGTKAVGSYSNADSKAGYTKRTFDVSALAGQTVTLAFQGVEDSSLKTSFVLDDITIDASGGSTGPTPSPTPPVADGTRTPYNAAYDVKLTSDATGANWTGTEKVTFTNASDSPLDKVVLRLWDNWRNGCTGTPITVGNVTGGTAATPTVNCTALTVTLPAPLAKGASGSVSFDLSIAVPDGSDRFGRDGAYSFVGNALPVLAVRDAAGWHLDPYTNNGESFYTLASDFTVVLDHPSALRIPATGTSTTAPGGTGRTVTTATAKKVRDFAWAAGPFSTSSVTSPGGVTVRTWWTSGITASAAAGAQATAAAAMDGHASRFGAYPYGEVDVVLHSNFWFGGMEYPGVVFTQATAVTHELGHQWFYGIVGDDEYANPWLDEAFTDYATDLQDGIDGAGCSISWESAAEKLTNSMGYWDQHSTRYATVVYGYGKCTLHDLRRVLGDTAMANLMREYAQAHWYGVSTTAEFKAAAQAKTSTDLTSFWASHRVES</sequence>
<evidence type="ECO:0000256" key="10">
    <source>
        <dbReference type="PIRSR" id="PIRSR623612-1"/>
    </source>
</evidence>
<dbReference type="GO" id="GO:0006508">
    <property type="term" value="P:proteolysis"/>
    <property type="evidence" value="ECO:0007669"/>
    <property type="project" value="UniProtKB-KW"/>
</dbReference>
<dbReference type="InterPro" id="IPR023612">
    <property type="entry name" value="Peptidase_M4"/>
</dbReference>
<dbReference type="Proteomes" id="UP000622552">
    <property type="component" value="Unassembled WGS sequence"/>
</dbReference>
<dbReference type="EMBL" id="JADOUF010000001">
    <property type="protein sequence ID" value="MBG6134453.1"/>
    <property type="molecule type" value="Genomic_DNA"/>
</dbReference>
<dbReference type="RefSeq" id="WP_197001693.1">
    <property type="nucleotide sequence ID" value="NZ_BONS01000028.1"/>
</dbReference>
<evidence type="ECO:0000256" key="4">
    <source>
        <dbReference type="ARBA" id="ARBA00022723"/>
    </source>
</evidence>
<feature type="region of interest" description="Disordered" evidence="11">
    <location>
        <begin position="570"/>
        <end position="604"/>
    </location>
</feature>
<feature type="active site" evidence="10">
    <location>
        <position position="370"/>
    </location>
</feature>
<dbReference type="InterPro" id="IPR014782">
    <property type="entry name" value="Peptidase_M1_dom"/>
</dbReference>
<dbReference type="GO" id="GO:0004222">
    <property type="term" value="F:metalloendopeptidase activity"/>
    <property type="evidence" value="ECO:0007669"/>
    <property type="project" value="InterPro"/>
</dbReference>
<feature type="domain" description="Peptidase M4 C-terminal" evidence="14">
    <location>
        <begin position="394"/>
        <end position="560"/>
    </location>
</feature>
<evidence type="ECO:0000256" key="5">
    <source>
        <dbReference type="ARBA" id="ARBA00022729"/>
    </source>
</evidence>
<organism evidence="17 18">
    <name type="scientific">Longispora fulva</name>
    <dbReference type="NCBI Taxonomy" id="619741"/>
    <lineage>
        <taxon>Bacteria</taxon>
        <taxon>Bacillati</taxon>
        <taxon>Actinomycetota</taxon>
        <taxon>Actinomycetes</taxon>
        <taxon>Micromonosporales</taxon>
        <taxon>Micromonosporaceae</taxon>
        <taxon>Longispora</taxon>
    </lineage>
</organism>
<evidence type="ECO:0000256" key="9">
    <source>
        <dbReference type="ARBA" id="ARBA00023145"/>
    </source>
</evidence>
<keyword evidence="18" id="KW-1185">Reference proteome</keyword>
<dbReference type="Pfam" id="PF01433">
    <property type="entry name" value="Peptidase_M1"/>
    <property type="match status" value="1"/>
</dbReference>
<comment type="caution">
    <text evidence="17">The sequence shown here is derived from an EMBL/GenBank/DDBJ whole genome shotgun (WGS) entry which is preliminary data.</text>
</comment>
<evidence type="ECO:0000256" key="6">
    <source>
        <dbReference type="ARBA" id="ARBA00022801"/>
    </source>
</evidence>
<dbReference type="Pfam" id="PF01447">
    <property type="entry name" value="Peptidase_M4"/>
    <property type="match status" value="1"/>
</dbReference>
<accession>A0A8J7GER8</accession>
<feature type="compositionally biased region" description="Basic and acidic residues" evidence="11">
    <location>
        <begin position="241"/>
        <end position="261"/>
    </location>
</feature>
<evidence type="ECO:0000259" key="12">
    <source>
        <dbReference type="Pfam" id="PF01433"/>
    </source>
</evidence>
<dbReference type="AlphaFoldDB" id="A0A8J7GER8"/>
<dbReference type="Pfam" id="PF02868">
    <property type="entry name" value="Peptidase_M4_C"/>
    <property type="match status" value="1"/>
</dbReference>
<feature type="domain" description="PepSY" evidence="15">
    <location>
        <begin position="125"/>
        <end position="191"/>
    </location>
</feature>
<evidence type="ECO:0000259" key="14">
    <source>
        <dbReference type="Pfam" id="PF02868"/>
    </source>
</evidence>
<dbReference type="GO" id="GO:0008270">
    <property type="term" value="F:zinc ion binding"/>
    <property type="evidence" value="ECO:0007669"/>
    <property type="project" value="InterPro"/>
</dbReference>
<dbReference type="PANTHER" id="PTHR33794">
    <property type="entry name" value="BACILLOLYSIN"/>
    <property type="match status" value="1"/>
</dbReference>
<feature type="active site" description="Proton donor" evidence="10">
    <location>
        <position position="465"/>
    </location>
</feature>
<evidence type="ECO:0000313" key="17">
    <source>
        <dbReference type="EMBL" id="MBG6134453.1"/>
    </source>
</evidence>
<feature type="domain" description="Peptidase M1 membrane alanine aminopeptidase" evidence="12">
    <location>
        <begin position="999"/>
        <end position="1161"/>
    </location>
</feature>
<dbReference type="InterPro" id="IPR050728">
    <property type="entry name" value="Zinc_Metalloprotease_M4"/>
</dbReference>
<comment type="cofactor">
    <cofactor evidence="1">
        <name>Zn(2+)</name>
        <dbReference type="ChEBI" id="CHEBI:29105"/>
    </cofactor>
</comment>
<evidence type="ECO:0000259" key="16">
    <source>
        <dbReference type="Pfam" id="PF07504"/>
    </source>
</evidence>
<evidence type="ECO:0000256" key="3">
    <source>
        <dbReference type="ARBA" id="ARBA00022670"/>
    </source>
</evidence>
<evidence type="ECO:0000256" key="11">
    <source>
        <dbReference type="SAM" id="MobiDB-lite"/>
    </source>
</evidence>
<dbReference type="PROSITE" id="PS51318">
    <property type="entry name" value="TAT"/>
    <property type="match status" value="1"/>
</dbReference>
<keyword evidence="6" id="KW-0378">Hydrolase</keyword>
<feature type="region of interest" description="Disordered" evidence="11">
    <location>
        <begin position="241"/>
        <end position="274"/>
    </location>
</feature>
<feature type="domain" description="FTP" evidence="16">
    <location>
        <begin position="63"/>
        <end position="107"/>
    </location>
</feature>
<dbReference type="CDD" id="cd09597">
    <property type="entry name" value="M4_TLP"/>
    <property type="match status" value="1"/>
</dbReference>
<dbReference type="PRINTS" id="PR00730">
    <property type="entry name" value="THERMOLYSIN"/>
</dbReference>
<evidence type="ECO:0000256" key="2">
    <source>
        <dbReference type="ARBA" id="ARBA00009388"/>
    </source>
</evidence>
<proteinExistence type="inferred from homology"/>
<dbReference type="InterPro" id="IPR006311">
    <property type="entry name" value="TAT_signal"/>
</dbReference>
<dbReference type="Pfam" id="PF07504">
    <property type="entry name" value="FTP"/>
    <property type="match status" value="1"/>
</dbReference>
<dbReference type="InterPro" id="IPR001570">
    <property type="entry name" value="Peptidase_M4_C_domain"/>
</dbReference>
<evidence type="ECO:0000259" key="13">
    <source>
        <dbReference type="Pfam" id="PF01447"/>
    </source>
</evidence>
<evidence type="ECO:0000313" key="18">
    <source>
        <dbReference type="Proteomes" id="UP000622552"/>
    </source>
</evidence>
<dbReference type="Gene3D" id="3.10.170.10">
    <property type="match status" value="1"/>
</dbReference>